<protein>
    <submittedName>
        <fullName evidence="2">Uncharacterized protein</fullName>
    </submittedName>
</protein>
<keyword evidence="3" id="KW-1185">Reference proteome</keyword>
<dbReference type="Proteomes" id="UP001367676">
    <property type="component" value="Unassembled WGS sequence"/>
</dbReference>
<gene>
    <name evidence="2" type="ORF">V9T40_012014</name>
</gene>
<evidence type="ECO:0000313" key="2">
    <source>
        <dbReference type="EMBL" id="KAK7575728.1"/>
    </source>
</evidence>
<evidence type="ECO:0000256" key="1">
    <source>
        <dbReference type="SAM" id="MobiDB-lite"/>
    </source>
</evidence>
<comment type="caution">
    <text evidence="2">The sequence shown here is derived from an EMBL/GenBank/DDBJ whole genome shotgun (WGS) entry which is preliminary data.</text>
</comment>
<dbReference type="InterPro" id="IPR031959">
    <property type="entry name" value="DUF4779"/>
</dbReference>
<dbReference type="EMBL" id="JBBCAQ010000036">
    <property type="protein sequence ID" value="KAK7575728.1"/>
    <property type="molecule type" value="Genomic_DNA"/>
</dbReference>
<proteinExistence type="predicted"/>
<dbReference type="AlphaFoldDB" id="A0AAN9T6H5"/>
<feature type="region of interest" description="Disordered" evidence="1">
    <location>
        <begin position="200"/>
        <end position="224"/>
    </location>
</feature>
<dbReference type="Pfam" id="PF16009">
    <property type="entry name" value="DUF4779"/>
    <property type="match status" value="1"/>
</dbReference>
<feature type="compositionally biased region" description="Low complexity" evidence="1">
    <location>
        <begin position="204"/>
        <end position="213"/>
    </location>
</feature>
<sequence>MGSPKVTNSLNKTLHLTGIGLAVQAFYINLTLDSVLGGEYLQLAPAGPPIINPASVWGINGVPMAYGYNQGGLNTGTQAVGTQGIIGGQNNDANAFRDQNGYYLGNAGLRNGYDTGKTYGGARDYGVTGVQGNAYGDVNGRNKGHQVAGFSTNYQKNESGNKATYYDDGLGHGGVVQYGLRDQRYRDGAGNAYGGGVHDSSLNAGSQGNQGQFGAAGGYRGTDNRGGTGGNVDVYRGGLAQGAGASGGVIGPIGAPIGPIGPPIGPVAPPIGPVASPLFYVQQGVPVVQRPLPIAPGPQIPLRNTPYVIPSPNRLYVDRPLG</sequence>
<evidence type="ECO:0000313" key="3">
    <source>
        <dbReference type="Proteomes" id="UP001367676"/>
    </source>
</evidence>
<organism evidence="2 3">
    <name type="scientific">Parthenolecanium corni</name>
    <dbReference type="NCBI Taxonomy" id="536013"/>
    <lineage>
        <taxon>Eukaryota</taxon>
        <taxon>Metazoa</taxon>
        <taxon>Ecdysozoa</taxon>
        <taxon>Arthropoda</taxon>
        <taxon>Hexapoda</taxon>
        <taxon>Insecta</taxon>
        <taxon>Pterygota</taxon>
        <taxon>Neoptera</taxon>
        <taxon>Paraneoptera</taxon>
        <taxon>Hemiptera</taxon>
        <taxon>Sternorrhyncha</taxon>
        <taxon>Coccoidea</taxon>
        <taxon>Coccidae</taxon>
        <taxon>Parthenolecanium</taxon>
    </lineage>
</organism>
<name>A0AAN9T6H5_9HEMI</name>
<reference evidence="2 3" key="1">
    <citation type="submission" date="2024-03" db="EMBL/GenBank/DDBJ databases">
        <title>Adaptation during the transition from Ophiocordyceps entomopathogen to insect associate is accompanied by gene loss and intensified selection.</title>
        <authorList>
            <person name="Ward C.M."/>
            <person name="Onetto C.A."/>
            <person name="Borneman A.R."/>
        </authorList>
    </citation>
    <scope>NUCLEOTIDE SEQUENCE [LARGE SCALE GENOMIC DNA]</scope>
    <source>
        <strain evidence="2">AWRI1</strain>
        <tissue evidence="2">Single Adult Female</tissue>
    </source>
</reference>
<feature type="compositionally biased region" description="Gly residues" evidence="1">
    <location>
        <begin position="214"/>
        <end position="224"/>
    </location>
</feature>
<accession>A0AAN9T6H5</accession>